<accession>A0A9D4HYB0</accession>
<sequence length="106" mass="11602">MSTAKLDASGQRWVAALSMYTFDITYKAGKLNSDCDCLSWRPQLFSDSIKAICESVSFQLPAVEYLASVSASHMATVDAIPSASTVNQIDWSKEQSCDRDISQVIV</sequence>
<dbReference type="Proteomes" id="UP000828390">
    <property type="component" value="Unassembled WGS sequence"/>
</dbReference>
<dbReference type="EMBL" id="JAIWYP010000011">
    <property type="protein sequence ID" value="KAH3737258.1"/>
    <property type="molecule type" value="Genomic_DNA"/>
</dbReference>
<gene>
    <name evidence="1" type="ORF">DPMN_043841</name>
</gene>
<organism evidence="1 2">
    <name type="scientific">Dreissena polymorpha</name>
    <name type="common">Zebra mussel</name>
    <name type="synonym">Mytilus polymorpha</name>
    <dbReference type="NCBI Taxonomy" id="45954"/>
    <lineage>
        <taxon>Eukaryota</taxon>
        <taxon>Metazoa</taxon>
        <taxon>Spiralia</taxon>
        <taxon>Lophotrochozoa</taxon>
        <taxon>Mollusca</taxon>
        <taxon>Bivalvia</taxon>
        <taxon>Autobranchia</taxon>
        <taxon>Heteroconchia</taxon>
        <taxon>Euheterodonta</taxon>
        <taxon>Imparidentia</taxon>
        <taxon>Neoheterodontei</taxon>
        <taxon>Myida</taxon>
        <taxon>Dreissenoidea</taxon>
        <taxon>Dreissenidae</taxon>
        <taxon>Dreissena</taxon>
    </lineage>
</organism>
<proteinExistence type="predicted"/>
<evidence type="ECO:0000313" key="2">
    <source>
        <dbReference type="Proteomes" id="UP000828390"/>
    </source>
</evidence>
<name>A0A9D4HYB0_DREPO</name>
<keyword evidence="2" id="KW-1185">Reference proteome</keyword>
<reference evidence="1" key="2">
    <citation type="submission" date="2020-11" db="EMBL/GenBank/DDBJ databases">
        <authorList>
            <person name="McCartney M.A."/>
            <person name="Auch B."/>
            <person name="Kono T."/>
            <person name="Mallez S."/>
            <person name="Becker A."/>
            <person name="Gohl D.M."/>
            <person name="Silverstein K.A.T."/>
            <person name="Koren S."/>
            <person name="Bechman K.B."/>
            <person name="Herman A."/>
            <person name="Abrahante J.E."/>
            <person name="Garbe J."/>
        </authorList>
    </citation>
    <scope>NUCLEOTIDE SEQUENCE</scope>
    <source>
        <strain evidence="1">Duluth1</strain>
        <tissue evidence="1">Whole animal</tissue>
    </source>
</reference>
<protein>
    <submittedName>
        <fullName evidence="1">Uncharacterized protein</fullName>
    </submittedName>
</protein>
<evidence type="ECO:0000313" key="1">
    <source>
        <dbReference type="EMBL" id="KAH3737258.1"/>
    </source>
</evidence>
<reference evidence="1" key="1">
    <citation type="journal article" date="2019" name="bioRxiv">
        <title>The Genome of the Zebra Mussel, Dreissena polymorpha: A Resource for Invasive Species Research.</title>
        <authorList>
            <person name="McCartney M.A."/>
            <person name="Auch B."/>
            <person name="Kono T."/>
            <person name="Mallez S."/>
            <person name="Zhang Y."/>
            <person name="Obille A."/>
            <person name="Becker A."/>
            <person name="Abrahante J.E."/>
            <person name="Garbe J."/>
            <person name="Badalamenti J.P."/>
            <person name="Herman A."/>
            <person name="Mangelson H."/>
            <person name="Liachko I."/>
            <person name="Sullivan S."/>
            <person name="Sone E.D."/>
            <person name="Koren S."/>
            <person name="Silverstein K.A.T."/>
            <person name="Beckman K.B."/>
            <person name="Gohl D.M."/>
        </authorList>
    </citation>
    <scope>NUCLEOTIDE SEQUENCE</scope>
    <source>
        <strain evidence="1">Duluth1</strain>
        <tissue evidence="1">Whole animal</tissue>
    </source>
</reference>
<comment type="caution">
    <text evidence="1">The sequence shown here is derived from an EMBL/GenBank/DDBJ whole genome shotgun (WGS) entry which is preliminary data.</text>
</comment>
<dbReference type="AlphaFoldDB" id="A0A9D4HYB0"/>